<comment type="subcellular location">
    <subcellularLocation>
        <location evidence="1">Membrane</location>
        <topology evidence="1">Multi-pass membrane protein</topology>
    </subcellularLocation>
</comment>
<dbReference type="PRINTS" id="PR00171">
    <property type="entry name" value="SUGRTRNSPORT"/>
</dbReference>
<keyword evidence="3 9" id="KW-0813">Transport</keyword>
<reference evidence="13 14" key="1">
    <citation type="journal article" date="2024" name="Nat. Commun.">
        <title>Phylogenomics reveals the evolutionary origins of lichenization in chlorophyte algae.</title>
        <authorList>
            <person name="Puginier C."/>
            <person name="Libourel C."/>
            <person name="Otte J."/>
            <person name="Skaloud P."/>
            <person name="Haon M."/>
            <person name="Grisel S."/>
            <person name="Petersen M."/>
            <person name="Berrin J.G."/>
            <person name="Delaux P.M."/>
            <person name="Dal Grande F."/>
            <person name="Keller J."/>
        </authorList>
    </citation>
    <scope>NUCLEOTIDE SEQUENCE [LARGE SCALE GENOMIC DNA]</scope>
    <source>
        <strain evidence="13 14">SAG 2523</strain>
    </source>
</reference>
<feature type="transmembrane region" description="Helical" evidence="11">
    <location>
        <begin position="487"/>
        <end position="508"/>
    </location>
</feature>
<evidence type="ECO:0000256" key="5">
    <source>
        <dbReference type="ARBA" id="ARBA00022692"/>
    </source>
</evidence>
<feature type="transmembrane region" description="Helical" evidence="11">
    <location>
        <begin position="387"/>
        <end position="408"/>
    </location>
</feature>
<evidence type="ECO:0000256" key="11">
    <source>
        <dbReference type="SAM" id="Phobius"/>
    </source>
</evidence>
<feature type="transmembrane region" description="Helical" evidence="11">
    <location>
        <begin position="359"/>
        <end position="380"/>
    </location>
</feature>
<feature type="transmembrane region" description="Helical" evidence="11">
    <location>
        <begin position="58"/>
        <end position="78"/>
    </location>
</feature>
<evidence type="ECO:0000256" key="3">
    <source>
        <dbReference type="ARBA" id="ARBA00022448"/>
    </source>
</evidence>
<dbReference type="Gene3D" id="1.20.1250.20">
    <property type="entry name" value="MFS general substrate transporter like domains"/>
    <property type="match status" value="1"/>
</dbReference>
<accession>A0AAW1RV93</accession>
<keyword evidence="6" id="KW-0769">Symport</keyword>
<dbReference type="NCBIfam" id="TIGR00879">
    <property type="entry name" value="SP"/>
    <property type="match status" value="1"/>
</dbReference>
<dbReference type="AlphaFoldDB" id="A0AAW1RV93"/>
<feature type="region of interest" description="Disordered" evidence="10">
    <location>
        <begin position="1"/>
        <end position="31"/>
    </location>
</feature>
<keyword evidence="4" id="KW-0762">Sugar transport</keyword>
<evidence type="ECO:0000256" key="9">
    <source>
        <dbReference type="RuleBase" id="RU003346"/>
    </source>
</evidence>
<feature type="transmembrane region" description="Helical" evidence="11">
    <location>
        <begin position="170"/>
        <end position="194"/>
    </location>
</feature>
<dbReference type="InterPro" id="IPR003663">
    <property type="entry name" value="Sugar/inositol_transpt"/>
</dbReference>
<dbReference type="Proteomes" id="UP001485043">
    <property type="component" value="Unassembled WGS sequence"/>
</dbReference>
<dbReference type="GO" id="GO:0016020">
    <property type="term" value="C:membrane"/>
    <property type="evidence" value="ECO:0007669"/>
    <property type="project" value="UniProtKB-SubCell"/>
</dbReference>
<comment type="similarity">
    <text evidence="2 9">Belongs to the major facilitator superfamily. Sugar transporter (TC 2.A.1.1) family.</text>
</comment>
<feature type="transmembrane region" description="Helical" evidence="11">
    <location>
        <begin position="237"/>
        <end position="256"/>
    </location>
</feature>
<feature type="transmembrane region" description="Helical" evidence="11">
    <location>
        <begin position="147"/>
        <end position="164"/>
    </location>
</feature>
<evidence type="ECO:0000256" key="1">
    <source>
        <dbReference type="ARBA" id="ARBA00004141"/>
    </source>
</evidence>
<feature type="transmembrane region" description="Helical" evidence="11">
    <location>
        <begin position="206"/>
        <end position="231"/>
    </location>
</feature>
<dbReference type="GO" id="GO:0015145">
    <property type="term" value="F:monosaccharide transmembrane transporter activity"/>
    <property type="evidence" value="ECO:0007669"/>
    <property type="project" value="InterPro"/>
</dbReference>
<gene>
    <name evidence="13" type="ORF">WJX84_000801</name>
</gene>
<dbReference type="SUPFAM" id="SSF103473">
    <property type="entry name" value="MFS general substrate transporter"/>
    <property type="match status" value="1"/>
</dbReference>
<keyword evidence="8 11" id="KW-0472">Membrane</keyword>
<evidence type="ECO:0000256" key="6">
    <source>
        <dbReference type="ARBA" id="ARBA00022847"/>
    </source>
</evidence>
<dbReference type="InterPro" id="IPR005828">
    <property type="entry name" value="MFS_sugar_transport-like"/>
</dbReference>
<dbReference type="EMBL" id="JALJOV010001992">
    <property type="protein sequence ID" value="KAK9837041.1"/>
    <property type="molecule type" value="Genomic_DNA"/>
</dbReference>
<evidence type="ECO:0000313" key="13">
    <source>
        <dbReference type="EMBL" id="KAK9837041.1"/>
    </source>
</evidence>
<evidence type="ECO:0000256" key="4">
    <source>
        <dbReference type="ARBA" id="ARBA00022597"/>
    </source>
</evidence>
<feature type="domain" description="Major facilitator superfamily (MFS) profile" evidence="12">
    <location>
        <begin position="65"/>
        <end position="514"/>
    </location>
</feature>
<name>A0AAW1RV93_9CHLO</name>
<feature type="compositionally biased region" description="Polar residues" evidence="10">
    <location>
        <begin position="16"/>
        <end position="26"/>
    </location>
</feature>
<dbReference type="PANTHER" id="PTHR23500">
    <property type="entry name" value="SOLUTE CARRIER FAMILY 2, FACILITATED GLUCOSE TRANSPORTER"/>
    <property type="match status" value="1"/>
</dbReference>
<feature type="transmembrane region" description="Helical" evidence="11">
    <location>
        <begin position="117"/>
        <end position="135"/>
    </location>
</feature>
<dbReference type="InterPro" id="IPR036259">
    <property type="entry name" value="MFS_trans_sf"/>
</dbReference>
<dbReference type="InterPro" id="IPR020846">
    <property type="entry name" value="MFS_dom"/>
</dbReference>
<evidence type="ECO:0000256" key="7">
    <source>
        <dbReference type="ARBA" id="ARBA00022989"/>
    </source>
</evidence>
<evidence type="ECO:0000256" key="10">
    <source>
        <dbReference type="SAM" id="MobiDB-lite"/>
    </source>
</evidence>
<feature type="transmembrane region" description="Helical" evidence="11">
    <location>
        <begin position="460"/>
        <end position="481"/>
    </location>
</feature>
<organism evidence="13 14">
    <name type="scientific">Apatococcus fuscideae</name>
    <dbReference type="NCBI Taxonomy" id="2026836"/>
    <lineage>
        <taxon>Eukaryota</taxon>
        <taxon>Viridiplantae</taxon>
        <taxon>Chlorophyta</taxon>
        <taxon>core chlorophytes</taxon>
        <taxon>Trebouxiophyceae</taxon>
        <taxon>Chlorellales</taxon>
        <taxon>Chlorellaceae</taxon>
        <taxon>Apatococcus</taxon>
    </lineage>
</organism>
<dbReference type="PROSITE" id="PS00216">
    <property type="entry name" value="SUGAR_TRANSPORT_1"/>
    <property type="match status" value="1"/>
</dbReference>
<feature type="transmembrane region" description="Helical" evidence="11">
    <location>
        <begin position="334"/>
        <end position="353"/>
    </location>
</feature>
<dbReference type="InterPro" id="IPR045262">
    <property type="entry name" value="STP/PLT_plant"/>
</dbReference>
<dbReference type="PROSITE" id="PS00217">
    <property type="entry name" value="SUGAR_TRANSPORT_2"/>
    <property type="match status" value="1"/>
</dbReference>
<keyword evidence="7 11" id="KW-1133">Transmembrane helix</keyword>
<dbReference type="CDD" id="cd17361">
    <property type="entry name" value="MFS_STP"/>
    <property type="match status" value="1"/>
</dbReference>
<keyword evidence="5 11" id="KW-0812">Transmembrane</keyword>
<sequence>MRKTGKQGGDLKQAGSFKSEQPTGTLAQGDKNKVNAFGRSSINVEKAAAGVIDIDARVTGYVIMSCVIAAFGGILFGYDAGITGGVESMHQFAASYFPSTVNAPNTDFYCKYNDLNLAAYSSLMHFTGAVASLPASWFTQHLGRTRSMVIAGVSFVIGAILQAASKDTIAMIFIGRIFWGFGVGFGDHCAFIYTAEMAPPKWRGRLNTIVQCGTISGIVVGSAINIGAYHILWGWRLSLALAAVPGSILLLGGIFLPDTPNSYVERGMYERGKSVLEKVRGGQTEETELEYNTIVVANEAVRGLENPWRCIIRRRNLPQLALAILNPFFQQWSGVNAISFFAPQIFAGISTFSGGVGPLYAALLVNGVQMIATIVTVFVVDKFGRRSMLLTASCVGFGADIAVAVLFACTVKPNSPSLAFGPSIASIVLIGIYSISFGFGWGPIGWLVPSEVHDLNTRSAGQSITVFTQLMSGAVVTMTFLKMMCSLKYGVFIFFGIWQFLAILYCIFLQPETQGIPIEEAANFVRSHWFWRKVAYPGGVIPATSIPKLAGDPEIKARAEALELRRASTRQSVSSVI</sequence>
<comment type="caution">
    <text evidence="13">The sequence shown here is derived from an EMBL/GenBank/DDBJ whole genome shotgun (WGS) entry which is preliminary data.</text>
</comment>
<evidence type="ECO:0000313" key="14">
    <source>
        <dbReference type="Proteomes" id="UP001485043"/>
    </source>
</evidence>
<dbReference type="PANTHER" id="PTHR23500:SF357">
    <property type="entry name" value="IP12678P"/>
    <property type="match status" value="1"/>
</dbReference>
<evidence type="ECO:0000259" key="12">
    <source>
        <dbReference type="PROSITE" id="PS50850"/>
    </source>
</evidence>
<evidence type="ECO:0000256" key="8">
    <source>
        <dbReference type="ARBA" id="ARBA00023136"/>
    </source>
</evidence>
<dbReference type="Pfam" id="PF00083">
    <property type="entry name" value="Sugar_tr"/>
    <property type="match status" value="1"/>
</dbReference>
<dbReference type="InterPro" id="IPR005829">
    <property type="entry name" value="Sugar_transporter_CS"/>
</dbReference>
<feature type="transmembrane region" description="Helical" evidence="11">
    <location>
        <begin position="420"/>
        <end position="448"/>
    </location>
</feature>
<keyword evidence="14" id="KW-1185">Reference proteome</keyword>
<dbReference type="InterPro" id="IPR044778">
    <property type="entry name" value="MFS_STP/MST-like_plant"/>
</dbReference>
<dbReference type="GO" id="GO:0015293">
    <property type="term" value="F:symporter activity"/>
    <property type="evidence" value="ECO:0007669"/>
    <property type="project" value="UniProtKB-KW"/>
</dbReference>
<protein>
    <recommendedName>
        <fullName evidence="12">Major facilitator superfamily (MFS) profile domain-containing protein</fullName>
    </recommendedName>
</protein>
<evidence type="ECO:0000256" key="2">
    <source>
        <dbReference type="ARBA" id="ARBA00010992"/>
    </source>
</evidence>
<proteinExistence type="inferred from homology"/>
<dbReference type="PROSITE" id="PS50850">
    <property type="entry name" value="MFS"/>
    <property type="match status" value="1"/>
</dbReference>